<dbReference type="SUPFAM" id="SSF54427">
    <property type="entry name" value="NTF2-like"/>
    <property type="match status" value="1"/>
</dbReference>
<dbReference type="PANTHER" id="PTHR38436:SF1">
    <property type="entry name" value="ESTER CYCLASE"/>
    <property type="match status" value="1"/>
</dbReference>
<feature type="chain" id="PRO_5031160429" evidence="1">
    <location>
        <begin position="32"/>
        <end position="173"/>
    </location>
</feature>
<organism evidence="3 4">
    <name type="scientific">Rhizobium rhizoryzae</name>
    <dbReference type="NCBI Taxonomy" id="451876"/>
    <lineage>
        <taxon>Bacteria</taxon>
        <taxon>Pseudomonadati</taxon>
        <taxon>Pseudomonadota</taxon>
        <taxon>Alphaproteobacteria</taxon>
        <taxon>Hyphomicrobiales</taxon>
        <taxon>Rhizobiaceae</taxon>
        <taxon>Rhizobium/Agrobacterium group</taxon>
        <taxon>Rhizobium</taxon>
    </lineage>
</organism>
<protein>
    <submittedName>
        <fullName evidence="3">Putative SnoaL-like aldol condensation-catalyzing enzyme</fullName>
    </submittedName>
</protein>
<dbReference type="EMBL" id="JACIEC010000014">
    <property type="protein sequence ID" value="MBB4145944.1"/>
    <property type="molecule type" value="Genomic_DNA"/>
</dbReference>
<evidence type="ECO:0000313" key="3">
    <source>
        <dbReference type="EMBL" id="MBB4145944.1"/>
    </source>
</evidence>
<accession>A0A7W6LK92</accession>
<dbReference type="PANTHER" id="PTHR38436">
    <property type="entry name" value="POLYKETIDE CYCLASE SNOAL-LIKE DOMAIN"/>
    <property type="match status" value="1"/>
</dbReference>
<dbReference type="Pfam" id="PF12680">
    <property type="entry name" value="SnoaL_2"/>
    <property type="match status" value="1"/>
</dbReference>
<keyword evidence="4" id="KW-1185">Reference proteome</keyword>
<reference evidence="3 4" key="1">
    <citation type="submission" date="2020-08" db="EMBL/GenBank/DDBJ databases">
        <title>Genomic Encyclopedia of Type Strains, Phase IV (KMG-IV): sequencing the most valuable type-strain genomes for metagenomic binning, comparative biology and taxonomic classification.</title>
        <authorList>
            <person name="Goeker M."/>
        </authorList>
    </citation>
    <scope>NUCLEOTIDE SEQUENCE [LARGE SCALE GENOMIC DNA]</scope>
    <source>
        <strain evidence="3 4">DSM 29514</strain>
    </source>
</reference>
<sequence length="173" mass="19045">MSALARPHTLAVLICALAVNAPLGLSGIARAQEAVVAAPDAEALFTSTDPKLHANKQVVYRIIRELLEANHWDKADELLSERYLQHNPNVASGRAPVIAFFTQVLKKQKTPLPAKIAAPVVFVTAESDLVTVGFVRTEKDPKDPAKTYTTTWYDTWRIVDGKADEHWDSATKM</sequence>
<dbReference type="InterPro" id="IPR009959">
    <property type="entry name" value="Cyclase_SnoaL-like"/>
</dbReference>
<dbReference type="AlphaFoldDB" id="A0A7W6LK92"/>
<name>A0A7W6LK92_9HYPH</name>
<gene>
    <name evidence="3" type="ORF">GGQ72_004510</name>
</gene>
<dbReference type="InterPro" id="IPR032710">
    <property type="entry name" value="NTF2-like_dom_sf"/>
</dbReference>
<keyword evidence="1" id="KW-0732">Signal</keyword>
<dbReference type="Proteomes" id="UP000519897">
    <property type="component" value="Unassembled WGS sequence"/>
</dbReference>
<dbReference type="Gene3D" id="3.10.450.50">
    <property type="match status" value="1"/>
</dbReference>
<feature type="signal peptide" evidence="1">
    <location>
        <begin position="1"/>
        <end position="31"/>
    </location>
</feature>
<comment type="caution">
    <text evidence="3">The sequence shown here is derived from an EMBL/GenBank/DDBJ whole genome shotgun (WGS) entry which is preliminary data.</text>
</comment>
<evidence type="ECO:0000256" key="1">
    <source>
        <dbReference type="SAM" id="SignalP"/>
    </source>
</evidence>
<dbReference type="GO" id="GO:0030638">
    <property type="term" value="P:polyketide metabolic process"/>
    <property type="evidence" value="ECO:0007669"/>
    <property type="project" value="InterPro"/>
</dbReference>
<evidence type="ECO:0000259" key="2">
    <source>
        <dbReference type="Pfam" id="PF12680"/>
    </source>
</evidence>
<dbReference type="InterPro" id="IPR037401">
    <property type="entry name" value="SnoaL-like"/>
</dbReference>
<evidence type="ECO:0000313" key="4">
    <source>
        <dbReference type="Proteomes" id="UP000519897"/>
    </source>
</evidence>
<dbReference type="RefSeq" id="WP_165130545.1">
    <property type="nucleotide sequence ID" value="NZ_CP049248.1"/>
</dbReference>
<feature type="domain" description="SnoaL-like" evidence="2">
    <location>
        <begin position="65"/>
        <end position="166"/>
    </location>
</feature>
<proteinExistence type="predicted"/>